<dbReference type="OrthoDB" id="8033at10239"/>
<dbReference type="EMBL" id="KX397368">
    <property type="protein sequence ID" value="ANZ49349.1"/>
    <property type="molecule type" value="Genomic_DNA"/>
</dbReference>
<reference evidence="3" key="1">
    <citation type="submission" date="2016-06" db="EMBL/GenBank/DDBJ databases">
        <authorList>
            <person name="Berg J.A."/>
            <person name="Grossarth S.E."/>
            <person name="Jarvis T.M."/>
            <person name="Merrill B.D."/>
            <person name="Breakwell D.P."/>
            <person name="Hope S."/>
            <person name="Grose J.H."/>
        </authorList>
    </citation>
    <scope>NUCLEOTIDE SEQUENCE [LARGE SCALE GENOMIC DNA]</scope>
</reference>
<accession>A0A1B2IDL2</accession>
<dbReference type="GeneID" id="29069389"/>
<sequence>MSYIPRNGAPVNYKEGMEDNSVPALVRAPTGDPIHKPLIFTFGARGVGDEAFPLSGDNALDLMGRGIFDLRGPYATFNTPYQAMFNANANEGMYQRLIPDDAKTASIRFYADVLATKVPKYVRDAGGTVQYDNTGKAKIETQVDGLLIVLRSVVIDSNSPAIGAAVPIDGTLTGEGGAKSKMYPLFDIEAPYAGADANGFGFKLVPLSEKSSPALGSAYQTKVGGRVYNLQWFETLAGVSSAVIWKTLNSMSSVNFSFLPDAYYQPMRTQLDFEVVVADAYRKVSPDVGELPNYGPFKTFHVYHDQLEAVLDLAAGNMINAPTDKYLIDIFGGLDLIGQPYDGLQVNPATETGKAVFGSSNIHFLQGGSDGTMGNDAFDELVRREMLLFPDRGQVRYDNELKYSLGCFWDSGFSFDTKSACVNFIGKSRNTFLTLATHVYNEGRNDLQTEESAKVALIEMITSVPESVKYGTPAARGMVTGQSAFIRGSSYKKPVPMNYTLANMFSQYLGAGNGFAKPEKRFGRGELTIITDLTDLSMPWKGMDVYASDWDVSLITARSYDYYRDFIPAIQSIYNEERSVLNNAMFNFIMAYVYRVSDRVWAAMSGEDRMTDAERAKMLEDKIIEALEGRLDGIADIVPKAYFTAEDKSNGYSVTLDLLAYGGVLLTQVNTTIKVYRRES</sequence>
<protein>
    <submittedName>
        <fullName evidence="2">Putative tail sheath protein</fullName>
    </submittedName>
</protein>
<dbReference type="KEGG" id="vg:29069389"/>
<feature type="domain" description="Tail sheath protein gp29 gp29PR" evidence="1">
    <location>
        <begin position="143"/>
        <end position="371"/>
    </location>
</feature>
<name>A0A1B2IDL2_9CAUD</name>
<evidence type="ECO:0000313" key="3">
    <source>
        <dbReference type="Proteomes" id="UP000203302"/>
    </source>
</evidence>
<evidence type="ECO:0000313" key="2">
    <source>
        <dbReference type="EMBL" id="ANZ49349.1"/>
    </source>
</evidence>
<dbReference type="RefSeq" id="YP_009293235.1">
    <property type="nucleotide sequence ID" value="NC_031127.1"/>
</dbReference>
<gene>
    <name evidence="2" type="ORF">HUXLEY_267</name>
</gene>
<proteinExistence type="predicted"/>
<dbReference type="Proteomes" id="UP000203302">
    <property type="component" value="Segment"/>
</dbReference>
<organism evidence="2 3">
    <name type="scientific">Erwinia phage vB_EamM_Huxley</name>
    <dbReference type="NCBI Taxonomy" id="1883373"/>
    <lineage>
        <taxon>Viruses</taxon>
        <taxon>Duplodnaviria</taxon>
        <taxon>Heunggongvirae</taxon>
        <taxon>Uroviricota</taxon>
        <taxon>Caudoviricetes</taxon>
        <taxon>Chimalliviridae</taxon>
        <taxon>Machinavirus</taxon>
        <taxon>Machinavirus machina</taxon>
    </lineage>
</organism>
<dbReference type="Pfam" id="PF20961">
    <property type="entry name" value="phiKZ_gp29PR"/>
    <property type="match status" value="1"/>
</dbReference>
<evidence type="ECO:0000259" key="1">
    <source>
        <dbReference type="Pfam" id="PF20961"/>
    </source>
</evidence>
<dbReference type="InterPro" id="IPR048712">
    <property type="entry name" value="Gp29_gp29PR"/>
</dbReference>